<dbReference type="Proteomes" id="UP000008743">
    <property type="component" value="Unassembled WGS sequence"/>
</dbReference>
<evidence type="ECO:0000313" key="2">
    <source>
        <dbReference type="EMBL" id="KJE93676.1"/>
    </source>
</evidence>
<reference evidence="3" key="1">
    <citation type="submission" date="2011-02" db="EMBL/GenBank/DDBJ databases">
        <title>The Genome Sequence of Capsaspora owczarzaki ATCC 30864.</title>
        <authorList>
            <person name="Russ C."/>
            <person name="Cuomo C."/>
            <person name="Burger G."/>
            <person name="Gray M.W."/>
            <person name="Holland P.W.H."/>
            <person name="King N."/>
            <person name="Lang F.B.F."/>
            <person name="Roger A.J."/>
            <person name="Ruiz-Trillo I."/>
            <person name="Young S.K."/>
            <person name="Zeng Q."/>
            <person name="Gargeya S."/>
            <person name="Alvarado L."/>
            <person name="Berlin A."/>
            <person name="Chapman S.B."/>
            <person name="Chen Z."/>
            <person name="Freedman E."/>
            <person name="Gellesch M."/>
            <person name="Goldberg J."/>
            <person name="Griggs A."/>
            <person name="Gujja S."/>
            <person name="Heilman E."/>
            <person name="Heiman D."/>
            <person name="Howarth C."/>
            <person name="Mehta T."/>
            <person name="Neiman D."/>
            <person name="Pearson M."/>
            <person name="Roberts A."/>
            <person name="Saif S."/>
            <person name="Shea T."/>
            <person name="Shenoy N."/>
            <person name="Sisk P."/>
            <person name="Stolte C."/>
            <person name="Sykes S."/>
            <person name="White J."/>
            <person name="Yandava C."/>
            <person name="Haas B."/>
            <person name="Nusbaum C."/>
            <person name="Birren B."/>
        </authorList>
    </citation>
    <scope>NUCLEOTIDE SEQUENCE</scope>
    <source>
        <strain evidence="3">ATCC 30864</strain>
    </source>
</reference>
<dbReference type="PANTHER" id="PTHR34958:SF1">
    <property type="entry name" value="ARMADILLO-LIKE HELICAL DOMAIN-CONTAINING PROTEIN"/>
    <property type="match status" value="1"/>
</dbReference>
<sequence>MPLLGRYLFGGLVAHDGAETQQVWFRGAERLPQLLVPVIRTKQDELLERDAPAHHAHSGAAGSAGQARRQDGSGAGAGAGAGGKSASELAEQADRDFLRDRVARCSISEVMDELAAVTAFMSFSQFESESDSAAAAATAAAAMGGQTARFQGTMGTAAAAKARTAKMKAVLAQTMSGSTAAGAAGEPRTVASLMLASCKILSAIPSHSAAAKKSGKHGASKAAPSSIPVATTEFLLQQLTHQLTQFLLEIYLAGNPTSMAESMCPLLELVTDATFPIRQVVAFDIIFNLALRLDVIVHIQRTARSGTSAQDLFASTNPQSPGLTRTARRQLSQSKLGQHFGPGDDDDGDTSADSSVDSSRTNSSSYESPGFGLGGTAALRKTSMTPTKTTDIVAFARLTLLSSLAEMLLSLVQLEVTSPDVWESAIKCVLFLAQRDARTRQRLLALVDVRLWPTLLFRTLPATQSAFAFNASADAPIVSSIAAPSPSFQQLSTGVASMRYLSPAIEGELATLWKQALFRFGSLDTSQLVYSISSIPDSGPHGVAVLVGLFSFTRSLQAKQAIFTLLFYYVVSKLAPSNSAMRADASEVTNVFEFLLHHVHAYSGFDALFKFVPERLVESVSCFLLVDIPKQGGESAGVAARLSRTVLVAVLCELEQLAVSYLKLHSTLLQSIPTVPEADRVGVLKALLTSEEPSDRNQGERWLFNLLLEPLQNNSLKLKKSSKPTPETMLLELLSSSNPKVRLIYLRICDRVLLYYRSQALKNVNAVYDVMKLCNELFGFVLLVQERDEGNLAVLVDLLFNLLCVPTETGLRENKSRSMVELFLAGEAYVSRNLLESLHVVVLQHLLDAFEAERAALLLLIIELCKASPTLLDSVGGRSYFRRLCASPDARLALHASEFLIDMFKSAHAKEYQQFLKFWADGSRAAGDDSDSTAQLLLENPYLQLNAIMEQLHSGAGNAGTTTSSSRA</sequence>
<feature type="region of interest" description="Disordered" evidence="1">
    <location>
        <begin position="51"/>
        <end position="88"/>
    </location>
</feature>
<dbReference type="EMBL" id="KE346365">
    <property type="protein sequence ID" value="KJE93676.1"/>
    <property type="molecule type" value="Genomic_DNA"/>
</dbReference>
<dbReference type="InterPro" id="IPR016024">
    <property type="entry name" value="ARM-type_fold"/>
</dbReference>
<feature type="region of interest" description="Disordered" evidence="1">
    <location>
        <begin position="308"/>
        <end position="369"/>
    </location>
</feature>
<dbReference type="RefSeq" id="XP_004348258.2">
    <property type="nucleotide sequence ID" value="XM_004348208.2"/>
</dbReference>
<accession>A0A0D2UF07</accession>
<dbReference type="InParanoid" id="A0A0D2UF07"/>
<gene>
    <name evidence="2" type="ORF">CAOG_004430</name>
</gene>
<organism evidence="2 3">
    <name type="scientific">Capsaspora owczarzaki (strain ATCC 30864)</name>
    <dbReference type="NCBI Taxonomy" id="595528"/>
    <lineage>
        <taxon>Eukaryota</taxon>
        <taxon>Filasterea</taxon>
        <taxon>Capsaspora</taxon>
    </lineage>
</organism>
<dbReference type="PANTHER" id="PTHR34958">
    <property type="entry name" value="CONDITIONAL LOSS-OF-GROWTH 1"/>
    <property type="match status" value="1"/>
</dbReference>
<feature type="compositionally biased region" description="Gly residues" evidence="1">
    <location>
        <begin position="73"/>
        <end position="83"/>
    </location>
</feature>
<name>A0A0D2UF07_CAPO3</name>
<evidence type="ECO:0000256" key="1">
    <source>
        <dbReference type="SAM" id="MobiDB-lite"/>
    </source>
</evidence>
<feature type="compositionally biased region" description="Polar residues" evidence="1">
    <location>
        <begin position="308"/>
        <end position="336"/>
    </location>
</feature>
<dbReference type="SUPFAM" id="SSF48371">
    <property type="entry name" value="ARM repeat"/>
    <property type="match status" value="1"/>
</dbReference>
<proteinExistence type="predicted"/>
<evidence type="ECO:0000313" key="3">
    <source>
        <dbReference type="Proteomes" id="UP000008743"/>
    </source>
</evidence>
<feature type="compositionally biased region" description="Low complexity" evidence="1">
    <location>
        <begin position="58"/>
        <end position="67"/>
    </location>
</feature>
<dbReference type="AlphaFoldDB" id="A0A0D2UF07"/>
<feature type="compositionally biased region" description="Low complexity" evidence="1">
    <location>
        <begin position="351"/>
        <end position="365"/>
    </location>
</feature>
<keyword evidence="3" id="KW-1185">Reference proteome</keyword>
<protein>
    <submittedName>
        <fullName evidence="2">Uncharacterized protein</fullName>
    </submittedName>
</protein>